<sequence>MPRALVTRARDGRRVLYRRTGLGDQLVGEA</sequence>
<reference evidence="1 2" key="1">
    <citation type="journal article" date="2013" name="Genome Announc.">
        <title>Draft Genome Sequence of Streptomyces viridochromogenes Strain Tu57, Producer of Avilamycin.</title>
        <authorList>
            <person name="Gruning B.A."/>
            <person name="Erxleben A."/>
            <person name="Hahnlein A."/>
            <person name="Gunther S."/>
        </authorList>
    </citation>
    <scope>NUCLEOTIDE SEQUENCE [LARGE SCALE GENOMIC DNA]</scope>
    <source>
        <strain evidence="1 2">Tue57</strain>
    </source>
</reference>
<evidence type="ECO:0000313" key="1">
    <source>
        <dbReference type="EMBL" id="ELS58487.1"/>
    </source>
</evidence>
<proteinExistence type="predicted"/>
<gene>
    <name evidence="1" type="ORF">STVIR_0546</name>
</gene>
<dbReference type="EMBL" id="AMLP01000020">
    <property type="protein sequence ID" value="ELS58487.1"/>
    <property type="molecule type" value="Genomic_DNA"/>
</dbReference>
<accession>L8PST5</accession>
<name>L8PST5_STRVR</name>
<evidence type="ECO:0000313" key="2">
    <source>
        <dbReference type="Proteomes" id="UP000011205"/>
    </source>
</evidence>
<organism evidence="1 2">
    <name type="scientific">Streptomyces viridochromogenes Tue57</name>
    <dbReference type="NCBI Taxonomy" id="1160705"/>
    <lineage>
        <taxon>Bacteria</taxon>
        <taxon>Bacillati</taxon>
        <taxon>Actinomycetota</taxon>
        <taxon>Actinomycetes</taxon>
        <taxon>Kitasatosporales</taxon>
        <taxon>Streptomycetaceae</taxon>
        <taxon>Streptomyces</taxon>
    </lineage>
</organism>
<protein>
    <submittedName>
        <fullName evidence="1">Uncharacterized protein</fullName>
    </submittedName>
</protein>
<dbReference type="AlphaFoldDB" id="L8PST5"/>
<dbReference type="Proteomes" id="UP000011205">
    <property type="component" value="Unassembled WGS sequence"/>
</dbReference>
<comment type="caution">
    <text evidence="1">The sequence shown here is derived from an EMBL/GenBank/DDBJ whole genome shotgun (WGS) entry which is preliminary data.</text>
</comment>